<accession>A0A0E3CNS3</accession>
<evidence type="ECO:0000313" key="3">
    <source>
        <dbReference type="EMBL" id="NZA06053.1"/>
    </source>
</evidence>
<dbReference type="GO" id="GO:0003735">
    <property type="term" value="F:structural constituent of ribosome"/>
    <property type="evidence" value="ECO:0007669"/>
    <property type="project" value="TreeGrafter"/>
</dbReference>
<evidence type="ECO:0000313" key="7">
    <source>
        <dbReference type="Proteomes" id="UP000234212"/>
    </source>
</evidence>
<protein>
    <submittedName>
        <fullName evidence="4">General stress protein</fullName>
    </submittedName>
    <submittedName>
        <fullName evidence="2">S1 RNA-binding domain-containing protein</fullName>
    </submittedName>
</protein>
<dbReference type="GO" id="GO:0003729">
    <property type="term" value="F:mRNA binding"/>
    <property type="evidence" value="ECO:0007669"/>
    <property type="project" value="TreeGrafter"/>
</dbReference>
<dbReference type="GO" id="GO:0005737">
    <property type="term" value="C:cytoplasm"/>
    <property type="evidence" value="ECO:0007669"/>
    <property type="project" value="UniProtKB-ARBA"/>
</dbReference>
<dbReference type="Proteomes" id="UP000552935">
    <property type="component" value="Unassembled WGS sequence"/>
</dbReference>
<dbReference type="EMBL" id="JACCKI010000018">
    <property type="protein sequence ID" value="NZA06053.1"/>
    <property type="molecule type" value="Genomic_DNA"/>
</dbReference>
<dbReference type="eggNOG" id="COG1098">
    <property type="taxonomic scope" value="Bacteria"/>
</dbReference>
<dbReference type="InterPro" id="IPR003029">
    <property type="entry name" value="S1_domain"/>
</dbReference>
<evidence type="ECO:0000313" key="8">
    <source>
        <dbReference type="Proteomes" id="UP000542889"/>
    </source>
</evidence>
<dbReference type="SUPFAM" id="SSF50249">
    <property type="entry name" value="Nucleic acid-binding proteins"/>
    <property type="match status" value="1"/>
</dbReference>
<dbReference type="GO" id="GO:0006412">
    <property type="term" value="P:translation"/>
    <property type="evidence" value="ECO:0007669"/>
    <property type="project" value="TreeGrafter"/>
</dbReference>
<dbReference type="EMBL" id="JABXWP010000003">
    <property type="protein sequence ID" value="NVO87352.1"/>
    <property type="molecule type" value="Genomic_DNA"/>
</dbReference>
<dbReference type="NCBIfam" id="NF040579">
    <property type="entry name" value="S1_dom_CvfD"/>
    <property type="match status" value="1"/>
</dbReference>
<dbReference type="PANTHER" id="PTHR10724">
    <property type="entry name" value="30S RIBOSOMAL PROTEIN S1"/>
    <property type="match status" value="1"/>
</dbReference>
<dbReference type="EMBL" id="PKJX01000004">
    <property type="protein sequence ID" value="PLA56528.1"/>
    <property type="molecule type" value="Genomic_DNA"/>
</dbReference>
<dbReference type="EMBL" id="MTJY01000019">
    <property type="protein sequence ID" value="ONN75609.1"/>
    <property type="molecule type" value="Genomic_DNA"/>
</dbReference>
<dbReference type="AlphaFoldDB" id="A0A0E3CNS3"/>
<accession>A0A2A5L8R4</accession>
<dbReference type="PRINTS" id="PR00681">
    <property type="entry name" value="RIBOSOMALS1"/>
</dbReference>
<dbReference type="Proteomes" id="UP000189067">
    <property type="component" value="Unassembled WGS sequence"/>
</dbReference>
<comment type="caution">
    <text evidence="2">The sequence shown here is derived from an EMBL/GenBank/DDBJ whole genome shotgun (WGS) entry which is preliminary data.</text>
</comment>
<dbReference type="PROSITE" id="PS50126">
    <property type="entry name" value="S1"/>
    <property type="match status" value="1"/>
</dbReference>
<proteinExistence type="predicted"/>
<reference evidence="2 8" key="3">
    <citation type="submission" date="2020-06" db="EMBL/GenBank/DDBJ databases">
        <title>Lactobacillus rhamnosus QC,genome.</title>
        <authorList>
            <person name="Yi H."/>
            <person name="Jin M."/>
        </authorList>
    </citation>
    <scope>NUCLEOTIDE SEQUENCE [LARGE SCALE GENOMIC DNA]</scope>
    <source>
        <strain evidence="2 8">QC</strain>
    </source>
</reference>
<dbReference type="Pfam" id="PF00575">
    <property type="entry name" value="S1"/>
    <property type="match status" value="1"/>
</dbReference>
<dbReference type="Proteomes" id="UP000234212">
    <property type="component" value="Unassembled WGS sequence"/>
</dbReference>
<evidence type="ECO:0000313" key="9">
    <source>
        <dbReference type="Proteomes" id="UP000552935"/>
    </source>
</evidence>
<dbReference type="STRING" id="47715.AWJ15_14110"/>
<name>A0A0E3CNS3_LACRH</name>
<dbReference type="InterPro" id="IPR050437">
    <property type="entry name" value="Ribos_protein_bS1-like"/>
</dbReference>
<reference evidence="5 7" key="2">
    <citation type="submission" date="2017-12" db="EMBL/GenBank/DDBJ databases">
        <title>Phylogenetic diversity of female urinary microbiome.</title>
        <authorList>
            <person name="Thomas-White K."/>
            <person name="Wolfe A.J."/>
        </authorList>
    </citation>
    <scope>NUCLEOTIDE SEQUENCE [LARGE SCALE GENOMIC DNA]</scope>
    <source>
        <strain evidence="5 7">UMB0004</strain>
    </source>
</reference>
<dbReference type="InterPro" id="IPR035104">
    <property type="entry name" value="Ribosomal_protein_S1-like"/>
</dbReference>
<dbReference type="Gene3D" id="2.40.50.140">
    <property type="entry name" value="Nucleic acid-binding proteins"/>
    <property type="match status" value="1"/>
</dbReference>
<evidence type="ECO:0000259" key="1">
    <source>
        <dbReference type="PROSITE" id="PS50126"/>
    </source>
</evidence>
<evidence type="ECO:0000313" key="4">
    <source>
        <dbReference type="EMBL" id="ONN75609.1"/>
    </source>
</evidence>
<evidence type="ECO:0000313" key="5">
    <source>
        <dbReference type="EMBL" id="PLA56528.1"/>
    </source>
</evidence>
<feature type="domain" description="S1 motif" evidence="1">
    <location>
        <begin position="6"/>
        <end position="75"/>
    </location>
</feature>
<dbReference type="InterPro" id="IPR012340">
    <property type="entry name" value="NA-bd_OB-fold"/>
</dbReference>
<dbReference type="OrthoDB" id="9810507at2"/>
<dbReference type="FunFam" id="2.40.50.140:FF:000051">
    <property type="entry name" value="RNA-binding transcriptional accessory protein"/>
    <property type="match status" value="1"/>
</dbReference>
<reference evidence="4 6" key="1">
    <citation type="submission" date="2017-01" db="EMBL/GenBank/DDBJ databases">
        <title>In silico prediction, in vitro antibacterial spectrum and physicochemical properties of a putative bacteriocin produced by Lactobacillus rhamnosus strain L156.4.</title>
        <authorList>
            <person name="Silveira A.M."/>
            <person name="Monteiro A.S."/>
            <person name="Santos V.L."/>
            <person name="Nicoli J.R."/>
            <person name="Azevedo V."/>
            <person name="Soares S.C."/>
            <person name="Castro-Oliveira L."/>
            <person name="Dias-Souza M.V."/>
            <person name="Nardi R.M."/>
        </authorList>
    </citation>
    <scope>NUCLEOTIDE SEQUENCE [LARGE SCALE GENOMIC DNA]</scope>
    <source>
        <strain evidence="4 6">L156.4</strain>
    </source>
</reference>
<evidence type="ECO:0000313" key="2">
    <source>
        <dbReference type="EMBL" id="NVO87352.1"/>
    </source>
</evidence>
<reference evidence="3 9" key="4">
    <citation type="submission" date="2020-07" db="EMBL/GenBank/DDBJ databases">
        <title>Organ Donor 1.</title>
        <authorList>
            <person name="Marsh A.J."/>
            <person name="Azcarate-Peril M.A."/>
        </authorList>
    </citation>
    <scope>NUCLEOTIDE SEQUENCE [LARGE SCALE GENOMIC DNA]</scope>
    <source>
        <strain evidence="3 9">AMC0712</strain>
    </source>
</reference>
<gene>
    <name evidence="4" type="ORF">BWR10_03810</name>
    <name evidence="5" type="ORF">CYJ91_10320</name>
    <name evidence="3" type="ORF">H0N82_13395</name>
    <name evidence="2" type="ORF">HWN39_02435</name>
</gene>
<dbReference type="SMART" id="SM00316">
    <property type="entry name" value="S1"/>
    <property type="match status" value="1"/>
</dbReference>
<organism evidence="2 8">
    <name type="scientific">Lacticaseibacillus rhamnosus</name>
    <name type="common">Lactobacillus rhamnosus</name>
    <dbReference type="NCBI Taxonomy" id="47715"/>
    <lineage>
        <taxon>Bacteria</taxon>
        <taxon>Bacillati</taxon>
        <taxon>Bacillota</taxon>
        <taxon>Bacilli</taxon>
        <taxon>Lactobacillales</taxon>
        <taxon>Lactobacillaceae</taxon>
        <taxon>Lacticaseibacillus</taxon>
    </lineage>
</organism>
<dbReference type="RefSeq" id="WP_005692061.1">
    <property type="nucleotide sequence ID" value="NZ_BSWG01000021.1"/>
</dbReference>
<dbReference type="GeneID" id="69831296"/>
<dbReference type="Proteomes" id="UP000542889">
    <property type="component" value="Unassembled WGS sequence"/>
</dbReference>
<evidence type="ECO:0000313" key="6">
    <source>
        <dbReference type="Proteomes" id="UP000189067"/>
    </source>
</evidence>
<sequence length="127" mass="14440">MEYRIGDILTGKVTGVQPYGAFVMLDEHTQGLVHISECQHGYVKDTSDIFNVGQRVEVVILDIDEYTQKISLSLRALQAPPRLGKKRRRKHYWTSRKFHTGFAPIAAHLDGWVAEALEHLDGETTHK</sequence>